<accession>A0ABT0LHZ1</accession>
<evidence type="ECO:0000256" key="4">
    <source>
        <dbReference type="PROSITE-ProRule" id="PRU00335"/>
    </source>
</evidence>
<proteinExistence type="predicted"/>
<evidence type="ECO:0000259" key="5">
    <source>
        <dbReference type="PROSITE" id="PS50977"/>
    </source>
</evidence>
<evidence type="ECO:0000313" key="7">
    <source>
        <dbReference type="Proteomes" id="UP001203423"/>
    </source>
</evidence>
<evidence type="ECO:0000256" key="2">
    <source>
        <dbReference type="ARBA" id="ARBA00023125"/>
    </source>
</evidence>
<evidence type="ECO:0000313" key="6">
    <source>
        <dbReference type="EMBL" id="MCL1127194.1"/>
    </source>
</evidence>
<keyword evidence="1" id="KW-0805">Transcription regulation</keyword>
<evidence type="ECO:0000256" key="3">
    <source>
        <dbReference type="ARBA" id="ARBA00023163"/>
    </source>
</evidence>
<dbReference type="Pfam" id="PF21993">
    <property type="entry name" value="TetR_C_13_2"/>
    <property type="match status" value="1"/>
</dbReference>
<keyword evidence="3" id="KW-0804">Transcription</keyword>
<dbReference type="SUPFAM" id="SSF46689">
    <property type="entry name" value="Homeodomain-like"/>
    <property type="match status" value="1"/>
</dbReference>
<reference evidence="6 7" key="1">
    <citation type="submission" date="2022-01" db="EMBL/GenBank/DDBJ databases">
        <title>Whole genome-based taxonomy of the Shewanellaceae.</title>
        <authorList>
            <person name="Martin-Rodriguez A.J."/>
        </authorList>
    </citation>
    <scope>NUCLEOTIDE SEQUENCE [LARGE SCALE GENOMIC DNA]</scope>
    <source>
        <strain evidence="6 7">DSM 17177</strain>
    </source>
</reference>
<feature type="DNA-binding region" description="H-T-H motif" evidence="4">
    <location>
        <begin position="25"/>
        <end position="44"/>
    </location>
</feature>
<dbReference type="Gene3D" id="1.10.357.10">
    <property type="entry name" value="Tetracycline Repressor, domain 2"/>
    <property type="match status" value="1"/>
</dbReference>
<dbReference type="InterPro" id="IPR009057">
    <property type="entry name" value="Homeodomain-like_sf"/>
</dbReference>
<dbReference type="InterPro" id="IPR036271">
    <property type="entry name" value="Tet_transcr_reg_TetR-rel_C_sf"/>
</dbReference>
<comment type="caution">
    <text evidence="6">The sequence shown here is derived from an EMBL/GenBank/DDBJ whole genome shotgun (WGS) entry which is preliminary data.</text>
</comment>
<dbReference type="SUPFAM" id="SSF48498">
    <property type="entry name" value="Tetracyclin repressor-like, C-terminal domain"/>
    <property type="match status" value="1"/>
</dbReference>
<name>A0ABT0LHZ1_9GAMM</name>
<organism evidence="6 7">
    <name type="scientific">Shewanella surugensis</name>
    <dbReference type="NCBI Taxonomy" id="212020"/>
    <lineage>
        <taxon>Bacteria</taxon>
        <taxon>Pseudomonadati</taxon>
        <taxon>Pseudomonadota</taxon>
        <taxon>Gammaproteobacteria</taxon>
        <taxon>Alteromonadales</taxon>
        <taxon>Shewanellaceae</taxon>
        <taxon>Shewanella</taxon>
    </lineage>
</organism>
<keyword evidence="7" id="KW-1185">Reference proteome</keyword>
<dbReference type="PANTHER" id="PTHR47506:SF6">
    <property type="entry name" value="HTH-TYPE TRANSCRIPTIONAL REPRESSOR NEMR"/>
    <property type="match status" value="1"/>
</dbReference>
<feature type="domain" description="HTH tetR-type" evidence="5">
    <location>
        <begin position="2"/>
        <end position="62"/>
    </location>
</feature>
<keyword evidence="2 4" id="KW-0238">DNA-binding</keyword>
<dbReference type="PANTHER" id="PTHR47506">
    <property type="entry name" value="TRANSCRIPTIONAL REGULATORY PROTEIN"/>
    <property type="match status" value="1"/>
</dbReference>
<protein>
    <submittedName>
        <fullName evidence="6">TetR/AcrR family transcriptional regulator</fullName>
    </submittedName>
</protein>
<dbReference type="RefSeq" id="WP_248942590.1">
    <property type="nucleotide sequence ID" value="NZ_JAKIKS010000135.1"/>
</dbReference>
<dbReference type="Proteomes" id="UP001203423">
    <property type="component" value="Unassembled WGS sequence"/>
</dbReference>
<dbReference type="PROSITE" id="PS50977">
    <property type="entry name" value="HTH_TETR_2"/>
    <property type="match status" value="1"/>
</dbReference>
<gene>
    <name evidence="6" type="ORF">L2764_22605</name>
</gene>
<dbReference type="PRINTS" id="PR00455">
    <property type="entry name" value="HTHTETR"/>
</dbReference>
<dbReference type="InterPro" id="IPR001647">
    <property type="entry name" value="HTH_TetR"/>
</dbReference>
<evidence type="ECO:0000256" key="1">
    <source>
        <dbReference type="ARBA" id="ARBA00023015"/>
    </source>
</evidence>
<sequence length="176" mass="19830">MSSTVERIIENAESQIRTGGYNAFSFRAIAKAIGIQSASIHYHFPTKPDLAIAVANRYTQRFIQQLDVIKNNNAHPKERLAPYIDLFRHAIKIDKKMCLCGILASETDALPELLQLEVKRFFELNLQWISAHLLTEEKNATAQASQLLASLEGSLLISKIMKSDEVFNMVSNQLLN</sequence>
<dbReference type="EMBL" id="JAKIKS010000135">
    <property type="protein sequence ID" value="MCL1127194.1"/>
    <property type="molecule type" value="Genomic_DNA"/>
</dbReference>
<dbReference type="Pfam" id="PF00440">
    <property type="entry name" value="TetR_N"/>
    <property type="match status" value="1"/>
</dbReference>
<dbReference type="InterPro" id="IPR054156">
    <property type="entry name" value="YxaF_TetR_C"/>
</dbReference>